<gene>
    <name evidence="9" type="ORF">HF521_006403</name>
</gene>
<evidence type="ECO:0000259" key="8">
    <source>
        <dbReference type="SMART" id="SM00134"/>
    </source>
</evidence>
<dbReference type="Pfam" id="PF00021">
    <property type="entry name" value="UPAR_LY6"/>
    <property type="match status" value="1"/>
</dbReference>
<keyword evidence="10" id="KW-1185">Reference proteome</keyword>
<accession>A0A8T0AYF3</accession>
<evidence type="ECO:0000313" key="10">
    <source>
        <dbReference type="Proteomes" id="UP000606274"/>
    </source>
</evidence>
<dbReference type="GO" id="GO:0005886">
    <property type="term" value="C:plasma membrane"/>
    <property type="evidence" value="ECO:0007669"/>
    <property type="project" value="UniProtKB-SubCell"/>
</dbReference>
<comment type="caution">
    <text evidence="9">The sequence shown here is derived from an EMBL/GenBank/DDBJ whole genome shotgun (WGS) entry which is preliminary data.</text>
</comment>
<dbReference type="InterPro" id="IPR016054">
    <property type="entry name" value="LY6_UPA_recep-like"/>
</dbReference>
<dbReference type="PANTHER" id="PTHR20914">
    <property type="entry name" value="LY6/PLAUR DOMAIN-CONTAINING PROTEIN 8"/>
    <property type="match status" value="1"/>
</dbReference>
<dbReference type="SMART" id="SM00134">
    <property type="entry name" value="LU"/>
    <property type="match status" value="1"/>
</dbReference>
<reference evidence="9" key="1">
    <citation type="submission" date="2020-08" db="EMBL/GenBank/DDBJ databases">
        <title>Chromosome-level assembly of Southern catfish (Silurus meridionalis) provides insights into visual adaptation to the nocturnal and benthic lifestyles.</title>
        <authorList>
            <person name="Zhang Y."/>
            <person name="Wang D."/>
            <person name="Peng Z."/>
        </authorList>
    </citation>
    <scope>NUCLEOTIDE SEQUENCE</scope>
    <source>
        <strain evidence="9">SWU-2019-XX</strain>
        <tissue evidence="9">Muscle</tissue>
    </source>
</reference>
<dbReference type="GO" id="GO:0005576">
    <property type="term" value="C:extracellular region"/>
    <property type="evidence" value="ECO:0007669"/>
    <property type="project" value="UniProtKB-SubCell"/>
</dbReference>
<sequence>MHKYAGTTQVINVSMQTCSRPNMCFNGSLNTGTMNIINYGKCCSTDLCNNETLPGPPQSPNGLLCYTCDPHGCSRTLNCMGDQNLCISTTVQQGYGQMIIKGCASKSICNMTRPNFYGLVAGNVQCCQGNLCNNAESFTLSFLLMLVPLLSSILLH</sequence>
<dbReference type="InterPro" id="IPR045860">
    <property type="entry name" value="Snake_toxin-like_sf"/>
</dbReference>
<dbReference type="PANTHER" id="PTHR20914:SF9">
    <property type="entry name" value="COILED, ISOFORM A"/>
    <property type="match status" value="1"/>
</dbReference>
<name>A0A8T0AYF3_SILME</name>
<evidence type="ECO:0000256" key="2">
    <source>
        <dbReference type="ARBA" id="ARBA00004613"/>
    </source>
</evidence>
<evidence type="ECO:0000256" key="6">
    <source>
        <dbReference type="ARBA" id="ARBA00023136"/>
    </source>
</evidence>
<keyword evidence="6" id="KW-0472">Membrane</keyword>
<dbReference type="SUPFAM" id="SSF57302">
    <property type="entry name" value="Snake toxin-like"/>
    <property type="match status" value="1"/>
</dbReference>
<dbReference type="InterPro" id="IPR050918">
    <property type="entry name" value="CNF-like_PLA2_Inhibitor"/>
</dbReference>
<dbReference type="AlphaFoldDB" id="A0A8T0AYF3"/>
<feature type="domain" description="UPAR/Ly6" evidence="8">
    <location>
        <begin position="63"/>
        <end position="141"/>
    </location>
</feature>
<evidence type="ECO:0000313" key="9">
    <source>
        <dbReference type="EMBL" id="KAF7696309.1"/>
    </source>
</evidence>
<dbReference type="Proteomes" id="UP000606274">
    <property type="component" value="Unassembled WGS sequence"/>
</dbReference>
<keyword evidence="5" id="KW-0732">Signal</keyword>
<protein>
    <recommendedName>
        <fullName evidence="8">UPAR/Ly6 domain-containing protein</fullName>
    </recommendedName>
</protein>
<organism evidence="9 10">
    <name type="scientific">Silurus meridionalis</name>
    <name type="common">Southern catfish</name>
    <name type="synonym">Silurus soldatovi meridionalis</name>
    <dbReference type="NCBI Taxonomy" id="175797"/>
    <lineage>
        <taxon>Eukaryota</taxon>
        <taxon>Metazoa</taxon>
        <taxon>Chordata</taxon>
        <taxon>Craniata</taxon>
        <taxon>Vertebrata</taxon>
        <taxon>Euteleostomi</taxon>
        <taxon>Actinopterygii</taxon>
        <taxon>Neopterygii</taxon>
        <taxon>Teleostei</taxon>
        <taxon>Ostariophysi</taxon>
        <taxon>Siluriformes</taxon>
        <taxon>Siluridae</taxon>
        <taxon>Silurus</taxon>
    </lineage>
</organism>
<comment type="subcellular location">
    <subcellularLocation>
        <location evidence="1">Cell membrane</location>
    </subcellularLocation>
    <subcellularLocation>
        <location evidence="2">Secreted</location>
    </subcellularLocation>
</comment>
<evidence type="ECO:0000256" key="5">
    <source>
        <dbReference type="ARBA" id="ARBA00022729"/>
    </source>
</evidence>
<evidence type="ECO:0000256" key="3">
    <source>
        <dbReference type="ARBA" id="ARBA00022475"/>
    </source>
</evidence>
<dbReference type="Pfam" id="PF00087">
    <property type="entry name" value="Toxin_TOLIP"/>
    <property type="match status" value="1"/>
</dbReference>
<evidence type="ECO:0000256" key="7">
    <source>
        <dbReference type="ARBA" id="ARBA00023180"/>
    </source>
</evidence>
<keyword evidence="4" id="KW-0964">Secreted</keyword>
<evidence type="ECO:0000256" key="1">
    <source>
        <dbReference type="ARBA" id="ARBA00004236"/>
    </source>
</evidence>
<keyword evidence="7" id="KW-0325">Glycoprotein</keyword>
<dbReference type="InterPro" id="IPR035076">
    <property type="entry name" value="Toxin/TOLIP"/>
</dbReference>
<dbReference type="EMBL" id="JABFDY010000016">
    <property type="protein sequence ID" value="KAF7696309.1"/>
    <property type="molecule type" value="Genomic_DNA"/>
</dbReference>
<proteinExistence type="predicted"/>
<evidence type="ECO:0000256" key="4">
    <source>
        <dbReference type="ARBA" id="ARBA00022525"/>
    </source>
</evidence>
<keyword evidence="3" id="KW-1003">Cell membrane</keyword>
<dbReference type="Gene3D" id="2.10.60.10">
    <property type="entry name" value="CD59"/>
    <property type="match status" value="2"/>
</dbReference>